<keyword evidence="3" id="KW-1185">Reference proteome</keyword>
<feature type="transmembrane region" description="Helical" evidence="1">
    <location>
        <begin position="124"/>
        <end position="148"/>
    </location>
</feature>
<dbReference type="KEGG" id="pmai:CF386_08600"/>
<proteinExistence type="predicted"/>
<organism evidence="2 3">
    <name type="scientific">Paraphotobacterium marinum</name>
    <dbReference type="NCBI Taxonomy" id="1755811"/>
    <lineage>
        <taxon>Bacteria</taxon>
        <taxon>Pseudomonadati</taxon>
        <taxon>Pseudomonadota</taxon>
        <taxon>Gammaproteobacteria</taxon>
        <taxon>Vibrionales</taxon>
        <taxon>Vibrionaceae</taxon>
        <taxon>Paraphotobacterium</taxon>
    </lineage>
</organism>
<evidence type="ECO:0000313" key="3">
    <source>
        <dbReference type="Proteomes" id="UP000242175"/>
    </source>
</evidence>
<keyword evidence="1" id="KW-0472">Membrane</keyword>
<sequence length="164" mass="19102">MSLLLLISILFWLWVIIDSITYLNNKVISLYKIIFITIMILFLFIKIIFLVVALKDNFIVDLTTILFAGIGFLVGKRYMYENFICIKSYTKFYVSGSKILFIYLILTTILYFMVFILAHNLPYLFSSILLLGLCLPLIGLFCGLRLGYAFRYLSLFNHSKIVNQ</sequence>
<name>A0A220VFT7_9GAMM</name>
<dbReference type="EMBL" id="CP022356">
    <property type="protein sequence ID" value="ASK79120.1"/>
    <property type="molecule type" value="Genomic_DNA"/>
</dbReference>
<evidence type="ECO:0000256" key="1">
    <source>
        <dbReference type="SAM" id="Phobius"/>
    </source>
</evidence>
<keyword evidence="1" id="KW-1133">Transmembrane helix</keyword>
<keyword evidence="1" id="KW-0812">Transmembrane</keyword>
<protein>
    <submittedName>
        <fullName evidence="2">Uncharacterized protein</fullName>
    </submittedName>
</protein>
<accession>A0A220VFT7</accession>
<dbReference type="RefSeq" id="WP_089074028.1">
    <property type="nucleotide sequence ID" value="NZ_CBCSAM010000002.1"/>
</dbReference>
<feature type="transmembrane region" description="Helical" evidence="1">
    <location>
        <begin position="30"/>
        <end position="52"/>
    </location>
</feature>
<evidence type="ECO:0000313" key="2">
    <source>
        <dbReference type="EMBL" id="ASK79120.1"/>
    </source>
</evidence>
<feature type="transmembrane region" description="Helical" evidence="1">
    <location>
        <begin position="100"/>
        <end position="118"/>
    </location>
</feature>
<feature type="transmembrane region" description="Helical" evidence="1">
    <location>
        <begin position="6"/>
        <end position="23"/>
    </location>
</feature>
<reference evidence="2 3" key="1">
    <citation type="journal article" date="2016" name="Int. J. Syst. Evol. Microbiol.">
        <title>Paraphotobacterium marinum gen. nov., sp. nov., a member of the family Vibrionaceae, isolated from surface seawater.</title>
        <authorList>
            <person name="Huang Z."/>
            <person name="Dong C."/>
            <person name="Shao Z."/>
        </authorList>
    </citation>
    <scope>NUCLEOTIDE SEQUENCE [LARGE SCALE GENOMIC DNA]</scope>
    <source>
        <strain evidence="2 3">NSCS20N07D</strain>
    </source>
</reference>
<dbReference type="AlphaFoldDB" id="A0A220VFT7"/>
<dbReference type="Proteomes" id="UP000242175">
    <property type="component" value="Chromosome small"/>
</dbReference>
<feature type="transmembrane region" description="Helical" evidence="1">
    <location>
        <begin position="58"/>
        <end position="79"/>
    </location>
</feature>
<gene>
    <name evidence="2" type="ORF">CF386_08600</name>
</gene>